<name>A0A7I8IYN8_SPIIN</name>
<accession>A0A7I8IYN8</accession>
<reference evidence="2 3" key="1">
    <citation type="submission" date="2019-12" db="EMBL/GenBank/DDBJ databases">
        <authorList>
            <person name="Scholz U."/>
            <person name="Mascher M."/>
            <person name="Fiebig A."/>
        </authorList>
    </citation>
    <scope>NUCLEOTIDE SEQUENCE</scope>
</reference>
<sequence>MIFNDFLLVLPLPRRPGGPASHGAKSIEEYACFKANCATICRTERFSSGYCTTITRACVCTKPCPTQ</sequence>
<dbReference type="EMBL" id="CACRZD030000007">
    <property type="protein sequence ID" value="CAA6663116.1"/>
    <property type="molecule type" value="Genomic_DNA"/>
</dbReference>
<evidence type="ECO:0000313" key="2">
    <source>
        <dbReference type="EMBL" id="CAA2623574.1"/>
    </source>
</evidence>
<feature type="domain" description="Knottins-like" evidence="1">
    <location>
        <begin position="32"/>
        <end position="64"/>
    </location>
</feature>
<protein>
    <recommendedName>
        <fullName evidence="1">Knottins-like domain-containing protein</fullName>
    </recommendedName>
</protein>
<organism evidence="2">
    <name type="scientific">Spirodela intermedia</name>
    <name type="common">Intermediate duckweed</name>
    <dbReference type="NCBI Taxonomy" id="51605"/>
    <lineage>
        <taxon>Eukaryota</taxon>
        <taxon>Viridiplantae</taxon>
        <taxon>Streptophyta</taxon>
        <taxon>Embryophyta</taxon>
        <taxon>Tracheophyta</taxon>
        <taxon>Spermatophyta</taxon>
        <taxon>Magnoliopsida</taxon>
        <taxon>Liliopsida</taxon>
        <taxon>Araceae</taxon>
        <taxon>Lemnoideae</taxon>
        <taxon>Spirodela</taxon>
    </lineage>
</organism>
<dbReference type="SUPFAM" id="SSF57095">
    <property type="entry name" value="Scorpion toxin-like"/>
    <property type="match status" value="1"/>
</dbReference>
<dbReference type="Proteomes" id="UP001189122">
    <property type="component" value="Unassembled WGS sequence"/>
</dbReference>
<evidence type="ECO:0000313" key="3">
    <source>
        <dbReference type="Proteomes" id="UP001189122"/>
    </source>
</evidence>
<dbReference type="Pfam" id="PF00304">
    <property type="entry name" value="Gamma-thionin"/>
    <property type="match status" value="1"/>
</dbReference>
<keyword evidence="3" id="KW-1185">Reference proteome</keyword>
<dbReference type="GO" id="GO:0006952">
    <property type="term" value="P:defense response"/>
    <property type="evidence" value="ECO:0007669"/>
    <property type="project" value="InterPro"/>
</dbReference>
<dbReference type="InterPro" id="IPR003614">
    <property type="entry name" value="Knottins"/>
</dbReference>
<gene>
    <name evidence="2" type="ORF">SI7747_07009501</name>
</gene>
<dbReference type="InterPro" id="IPR036574">
    <property type="entry name" value="Scorpion_toxin-like_sf"/>
</dbReference>
<dbReference type="EMBL" id="LR743594">
    <property type="protein sequence ID" value="CAA2623574.1"/>
    <property type="molecule type" value="Genomic_DNA"/>
</dbReference>
<proteinExistence type="predicted"/>
<evidence type="ECO:0000259" key="1">
    <source>
        <dbReference type="Pfam" id="PF00304"/>
    </source>
</evidence>
<dbReference type="AlphaFoldDB" id="A0A7I8IYN8"/>
<dbReference type="CDD" id="cd00107">
    <property type="entry name" value="Knot1"/>
    <property type="match status" value="1"/>
</dbReference>
<dbReference type="Gene3D" id="3.30.30.10">
    <property type="entry name" value="Knottin, scorpion toxin-like"/>
    <property type="match status" value="1"/>
</dbReference>